<dbReference type="AlphaFoldDB" id="A0A419X3A2"/>
<organism evidence="2 3">
    <name type="scientific">Marinifilum flexuosum</name>
    <dbReference type="NCBI Taxonomy" id="1117708"/>
    <lineage>
        <taxon>Bacteria</taxon>
        <taxon>Pseudomonadati</taxon>
        <taxon>Bacteroidota</taxon>
        <taxon>Bacteroidia</taxon>
        <taxon>Marinilabiliales</taxon>
        <taxon>Marinifilaceae</taxon>
    </lineage>
</organism>
<proteinExistence type="predicted"/>
<accession>A0A419X3A2</accession>
<evidence type="ECO:0000256" key="1">
    <source>
        <dbReference type="SAM" id="Phobius"/>
    </source>
</evidence>
<keyword evidence="1" id="KW-0472">Membrane</keyword>
<dbReference type="RefSeq" id="WP_120240120.1">
    <property type="nucleotide sequence ID" value="NZ_RAPQ01000009.1"/>
</dbReference>
<comment type="caution">
    <text evidence="2">The sequence shown here is derived from an EMBL/GenBank/DDBJ whole genome shotgun (WGS) entry which is preliminary data.</text>
</comment>
<protein>
    <submittedName>
        <fullName evidence="2">Uncharacterized protein</fullName>
    </submittedName>
</protein>
<feature type="transmembrane region" description="Helical" evidence="1">
    <location>
        <begin position="7"/>
        <end position="26"/>
    </location>
</feature>
<name>A0A419X3A2_9BACT</name>
<gene>
    <name evidence="2" type="ORF">BXY64_2334</name>
</gene>
<evidence type="ECO:0000313" key="3">
    <source>
        <dbReference type="Proteomes" id="UP000284531"/>
    </source>
</evidence>
<reference evidence="2 3" key="1">
    <citation type="submission" date="2018-09" db="EMBL/GenBank/DDBJ databases">
        <title>Genomic Encyclopedia of Archaeal and Bacterial Type Strains, Phase II (KMG-II): from individual species to whole genera.</title>
        <authorList>
            <person name="Goeker M."/>
        </authorList>
    </citation>
    <scope>NUCLEOTIDE SEQUENCE [LARGE SCALE GENOMIC DNA]</scope>
    <source>
        <strain evidence="2 3">DSM 21950</strain>
    </source>
</reference>
<sequence length="125" mass="14951">MSWKNKLKIVFIGGGLLTLLILNLVMEPMEPYEKYFESHFSLGRTKFDVYGIVEDKYVDSVFRLNPTFVLKDSNDDLYKFYFHSNDYEFYDFIEIGDTIISEKNSIKAEVRNNEKNRLFNFPIYR</sequence>
<dbReference type="Proteomes" id="UP000284531">
    <property type="component" value="Unassembled WGS sequence"/>
</dbReference>
<dbReference type="OrthoDB" id="1356856at2"/>
<keyword evidence="1" id="KW-0812">Transmembrane</keyword>
<keyword evidence="3" id="KW-1185">Reference proteome</keyword>
<dbReference type="EMBL" id="RAPQ01000009">
    <property type="protein sequence ID" value="RKE02246.1"/>
    <property type="molecule type" value="Genomic_DNA"/>
</dbReference>
<evidence type="ECO:0000313" key="2">
    <source>
        <dbReference type="EMBL" id="RKE02246.1"/>
    </source>
</evidence>
<keyword evidence="1" id="KW-1133">Transmembrane helix</keyword>